<proteinExistence type="predicted"/>
<evidence type="ECO:0000313" key="2">
    <source>
        <dbReference type="EMBL" id="ABP00863.1"/>
    </source>
</evidence>
<reference evidence="2 3" key="1">
    <citation type="journal article" date="2007" name="Proc. Natl. Acad. Sci. U.S.A.">
        <title>The tiny eukaryote Ostreococcus provides genomic insights into the paradox of plankton speciation.</title>
        <authorList>
            <person name="Palenik B."/>
            <person name="Grimwood J."/>
            <person name="Aerts A."/>
            <person name="Rouze P."/>
            <person name="Salamov A."/>
            <person name="Putnam N."/>
            <person name="Dupont C."/>
            <person name="Jorgensen R."/>
            <person name="Derelle E."/>
            <person name="Rombauts S."/>
            <person name="Zhou K."/>
            <person name="Otillar R."/>
            <person name="Merchant S.S."/>
            <person name="Podell S."/>
            <person name="Gaasterland T."/>
            <person name="Napoli C."/>
            <person name="Gendler K."/>
            <person name="Manuell A."/>
            <person name="Tai V."/>
            <person name="Vallon O."/>
            <person name="Piganeau G."/>
            <person name="Jancek S."/>
            <person name="Heijde M."/>
            <person name="Jabbari K."/>
            <person name="Bowler C."/>
            <person name="Lohr M."/>
            <person name="Robbens S."/>
            <person name="Werner G."/>
            <person name="Dubchak I."/>
            <person name="Pazour G.J."/>
            <person name="Ren Q."/>
            <person name="Paulsen I."/>
            <person name="Delwiche C."/>
            <person name="Schmutz J."/>
            <person name="Rokhsar D."/>
            <person name="Van de Peer Y."/>
            <person name="Moreau H."/>
            <person name="Grigoriev I.V."/>
        </authorList>
    </citation>
    <scope>NUCLEOTIDE SEQUENCE [LARGE SCALE GENOMIC DNA]</scope>
    <source>
        <strain evidence="2 3">CCE9901</strain>
    </source>
</reference>
<dbReference type="RefSeq" id="XP_001422546.1">
    <property type="nucleotide sequence ID" value="XM_001422509.1"/>
</dbReference>
<sequence length="484" mass="52656">MRDARDDDFLDWMRARGVTRDDARCAVRGDGDRGRFVECARATLAVGTTLATIPKSACLTTATSALGAIEGARGSGVVGLCVAVAHERSLGAKSTFAAYLKTLPAREALPSTFAADDEARRALRGTTVEGMLGADERAIADDYHAFAREMKERFARRGVKMPTLEEFRDAATLVASRAFFVDDALGQGLVPFADLFNHKGGSDGAHFNVVGCDDADADALTLVTCRTAKRGEELFNSFGDDHDNTVLLYKYGFVERDNRVATSSFGFGLLRDAGDISFESVHSWMTESYDGVDELEVDANGAMSRPLLALLRIASFEFLRDVDSGDDESHSDDVDYDTSIGVLLERTMAGDESEAEILASVDDYVVLALFRGRFNAYLDTKDEDRCDDDVSSLLRDVAREIKRCADLANDASGVRQQFGSGISGVAAAYHVRADELGLLMKAIIRAFDFGDDEETNEDVPDTKKPKLVEVVPAYAPTIYIKPKE</sequence>
<protein>
    <recommendedName>
        <fullName evidence="1">SET domain-containing protein</fullName>
    </recommendedName>
</protein>
<dbReference type="EMBL" id="CP000600">
    <property type="protein sequence ID" value="ABP00863.1"/>
    <property type="molecule type" value="Genomic_DNA"/>
</dbReference>
<dbReference type="Proteomes" id="UP000001568">
    <property type="component" value="Chromosome 20"/>
</dbReference>
<dbReference type="GO" id="GO:0016279">
    <property type="term" value="F:protein-lysine N-methyltransferase activity"/>
    <property type="evidence" value="ECO:0007669"/>
    <property type="project" value="TreeGrafter"/>
</dbReference>
<dbReference type="GeneID" id="5006765"/>
<dbReference type="PANTHER" id="PTHR13271">
    <property type="entry name" value="UNCHARACTERIZED PUTATIVE METHYLTRANSFERASE"/>
    <property type="match status" value="1"/>
</dbReference>
<dbReference type="InterPro" id="IPR001214">
    <property type="entry name" value="SET_dom"/>
</dbReference>
<dbReference type="GO" id="GO:0005634">
    <property type="term" value="C:nucleus"/>
    <property type="evidence" value="ECO:0007669"/>
    <property type="project" value="TreeGrafter"/>
</dbReference>
<dbReference type="CDD" id="cd10527">
    <property type="entry name" value="SET_LSMT"/>
    <property type="match status" value="1"/>
</dbReference>
<dbReference type="OrthoDB" id="498852at2759"/>
<dbReference type="Gramene" id="ABP00863">
    <property type="protein sequence ID" value="ABP00863"/>
    <property type="gene ID" value="OSTLU_89730"/>
</dbReference>
<dbReference type="InterPro" id="IPR050600">
    <property type="entry name" value="SETD3_SETD6_MTase"/>
</dbReference>
<dbReference type="PANTHER" id="PTHR13271:SF34">
    <property type="entry name" value="N-LYSINE METHYLTRANSFERASE SETD6"/>
    <property type="match status" value="1"/>
</dbReference>
<dbReference type="SUPFAM" id="SSF82199">
    <property type="entry name" value="SET domain"/>
    <property type="match status" value="1"/>
</dbReference>
<dbReference type="eggNOG" id="KOG1337">
    <property type="taxonomic scope" value="Eukaryota"/>
</dbReference>
<gene>
    <name evidence="2" type="primary">SDG3522</name>
    <name evidence="2" type="ORF">OSTLU_89730</name>
</gene>
<name>A4SB34_OSTLU</name>
<evidence type="ECO:0000313" key="3">
    <source>
        <dbReference type="Proteomes" id="UP000001568"/>
    </source>
</evidence>
<dbReference type="HOGENOM" id="CLU_584754_0_0_1"/>
<dbReference type="KEGG" id="olu:OSTLU_89730"/>
<evidence type="ECO:0000259" key="1">
    <source>
        <dbReference type="PROSITE" id="PS50280"/>
    </source>
</evidence>
<organism evidence="2 3">
    <name type="scientific">Ostreococcus lucimarinus (strain CCE9901)</name>
    <dbReference type="NCBI Taxonomy" id="436017"/>
    <lineage>
        <taxon>Eukaryota</taxon>
        <taxon>Viridiplantae</taxon>
        <taxon>Chlorophyta</taxon>
        <taxon>Mamiellophyceae</taxon>
        <taxon>Mamiellales</taxon>
        <taxon>Bathycoccaceae</taxon>
        <taxon>Ostreococcus</taxon>
    </lineage>
</organism>
<dbReference type="Gene3D" id="3.90.1410.10">
    <property type="entry name" value="set domain protein methyltransferase, domain 1"/>
    <property type="match status" value="1"/>
</dbReference>
<dbReference type="PROSITE" id="PS50280">
    <property type="entry name" value="SET"/>
    <property type="match status" value="1"/>
</dbReference>
<dbReference type="AlphaFoldDB" id="A4SB34"/>
<keyword evidence="3" id="KW-1185">Reference proteome</keyword>
<accession>A4SB34</accession>
<dbReference type="InterPro" id="IPR046341">
    <property type="entry name" value="SET_dom_sf"/>
</dbReference>
<feature type="domain" description="SET" evidence="1">
    <location>
        <begin position="78"/>
        <end position="239"/>
    </location>
</feature>